<dbReference type="InterPro" id="IPR036188">
    <property type="entry name" value="FAD/NAD-bd_sf"/>
</dbReference>
<dbReference type="Gene3D" id="3.50.50.60">
    <property type="entry name" value="FAD/NAD(P)-binding domain"/>
    <property type="match status" value="2"/>
</dbReference>
<gene>
    <name evidence="8" type="ORF">BEP19_16325</name>
</gene>
<feature type="domain" description="FAD/NAD(P)-binding" evidence="7">
    <location>
        <begin position="2"/>
        <end position="272"/>
    </location>
</feature>
<organism evidence="8 9">
    <name type="scientific">Ammoniphilus oxalaticus</name>
    <dbReference type="NCBI Taxonomy" id="66863"/>
    <lineage>
        <taxon>Bacteria</taxon>
        <taxon>Bacillati</taxon>
        <taxon>Bacillota</taxon>
        <taxon>Bacilli</taxon>
        <taxon>Bacillales</taxon>
        <taxon>Paenibacillaceae</taxon>
        <taxon>Aneurinibacillus group</taxon>
        <taxon>Ammoniphilus</taxon>
    </lineage>
</organism>
<dbReference type="AlphaFoldDB" id="A0A419SQT2"/>
<evidence type="ECO:0000256" key="3">
    <source>
        <dbReference type="ARBA" id="ARBA00022630"/>
    </source>
</evidence>
<feature type="domain" description="Pyridine nucleotide-disulphide oxidoreductase dimerisation" evidence="6">
    <location>
        <begin position="294"/>
        <end position="397"/>
    </location>
</feature>
<proteinExistence type="inferred from homology"/>
<dbReference type="Pfam" id="PF07992">
    <property type="entry name" value="Pyr_redox_2"/>
    <property type="match status" value="1"/>
</dbReference>
<reference evidence="8 9" key="1">
    <citation type="submission" date="2016-08" db="EMBL/GenBank/DDBJ databases">
        <title>Novel Firmicute Genomes.</title>
        <authorList>
            <person name="Poppleton D.I."/>
            <person name="Gribaldo S."/>
        </authorList>
    </citation>
    <scope>NUCLEOTIDE SEQUENCE [LARGE SCALE GENOMIC DNA]</scope>
    <source>
        <strain evidence="8 9">RAOx-1</strain>
    </source>
</reference>
<evidence type="ECO:0000256" key="4">
    <source>
        <dbReference type="ARBA" id="ARBA00022827"/>
    </source>
</evidence>
<dbReference type="SUPFAM" id="SSF51905">
    <property type="entry name" value="FAD/NAD(P)-binding domain"/>
    <property type="match status" value="1"/>
</dbReference>
<dbReference type="EMBL" id="MCHY01000002">
    <property type="protein sequence ID" value="RKD26765.1"/>
    <property type="molecule type" value="Genomic_DNA"/>
</dbReference>
<dbReference type="PRINTS" id="PR00411">
    <property type="entry name" value="PNDRDTASEI"/>
</dbReference>
<dbReference type="RefSeq" id="WP_120188049.1">
    <property type="nucleotide sequence ID" value="NZ_MCHY01000002.1"/>
</dbReference>
<evidence type="ECO:0000256" key="1">
    <source>
        <dbReference type="ARBA" id="ARBA00001974"/>
    </source>
</evidence>
<keyword evidence="4" id="KW-0274">FAD</keyword>
<sequence>MPKKALVRSADVWNTMQDAAEFGIVSEGLQLNWQRVMERKNRLIGSFVGGKGPYLEKMGVDLVMGEAQFISPEAIQVGDTTYTANRFLIGVGSDSARPPIPGIEHAITSKEILFTERLPKSMVVIGGGIIGMEFAHIMASAGTKVTLLHRSERVLPMVDRDSAEAIQEISKKMGIDLQLRADIEKIEQIDDNQLVVHAQVGDRSLQIEAEVVLVATGRRPNIVGLQLDAAGVEYTNRGIKVNEYLQTTAEKIYAAGDAIGGYMFTPIAAHQAKVAVRNALRGNELKPNYEHMTNAIFTQPPISGVGMTEQEAREKELDIVVAKASYNQSGTAILLGETEGHIKIIADKQTGALLGAHFVGADADELIHMMTIAIKAKLTVQDFEEIIPVHPTLAEFLIETTRGMLS</sequence>
<evidence type="ECO:0000313" key="8">
    <source>
        <dbReference type="EMBL" id="RKD26765.1"/>
    </source>
</evidence>
<comment type="caution">
    <text evidence="8">The sequence shown here is derived from an EMBL/GenBank/DDBJ whole genome shotgun (WGS) entry which is preliminary data.</text>
</comment>
<dbReference type="PANTHER" id="PTHR43014:SF4">
    <property type="entry name" value="PYRIDINE NUCLEOTIDE-DISULFIDE OXIDOREDUCTASE RCLA-RELATED"/>
    <property type="match status" value="1"/>
</dbReference>
<dbReference type="PANTHER" id="PTHR43014">
    <property type="entry name" value="MERCURIC REDUCTASE"/>
    <property type="match status" value="1"/>
</dbReference>
<evidence type="ECO:0000256" key="2">
    <source>
        <dbReference type="ARBA" id="ARBA00007532"/>
    </source>
</evidence>
<comment type="cofactor">
    <cofactor evidence="1">
        <name>FAD</name>
        <dbReference type="ChEBI" id="CHEBI:57692"/>
    </cofactor>
</comment>
<comment type="similarity">
    <text evidence="2">Belongs to the class-I pyridine nucleotide-disulfide oxidoreductase family.</text>
</comment>
<dbReference type="GO" id="GO:0050660">
    <property type="term" value="F:flavin adenine dinucleotide binding"/>
    <property type="evidence" value="ECO:0007669"/>
    <property type="project" value="TreeGrafter"/>
</dbReference>
<protein>
    <recommendedName>
        <fullName evidence="10">Dihydrolipoyl dehydrogenase</fullName>
    </recommendedName>
</protein>
<dbReference type="PRINTS" id="PR00368">
    <property type="entry name" value="FADPNR"/>
</dbReference>
<keyword evidence="5" id="KW-0560">Oxidoreductase</keyword>
<accession>A0A419SQT2</accession>
<evidence type="ECO:0008006" key="10">
    <source>
        <dbReference type="Google" id="ProtNLM"/>
    </source>
</evidence>
<keyword evidence="3" id="KW-0285">Flavoprotein</keyword>
<dbReference type="GO" id="GO:0003955">
    <property type="term" value="F:NAD(P)H dehydrogenase (quinone) activity"/>
    <property type="evidence" value="ECO:0007669"/>
    <property type="project" value="TreeGrafter"/>
</dbReference>
<dbReference type="InterPro" id="IPR004099">
    <property type="entry name" value="Pyr_nucl-diS_OxRdtase_dimer"/>
</dbReference>
<dbReference type="InterPro" id="IPR023753">
    <property type="entry name" value="FAD/NAD-binding_dom"/>
</dbReference>
<name>A0A419SQT2_9BACL</name>
<dbReference type="Gene3D" id="3.30.390.30">
    <property type="match status" value="1"/>
</dbReference>
<dbReference type="SUPFAM" id="SSF55424">
    <property type="entry name" value="FAD/NAD-linked reductases, dimerisation (C-terminal) domain"/>
    <property type="match status" value="1"/>
</dbReference>
<evidence type="ECO:0000259" key="7">
    <source>
        <dbReference type="Pfam" id="PF07992"/>
    </source>
</evidence>
<evidence type="ECO:0000256" key="5">
    <source>
        <dbReference type="ARBA" id="ARBA00023002"/>
    </source>
</evidence>
<dbReference type="OrthoDB" id="9800167at2"/>
<dbReference type="Pfam" id="PF02852">
    <property type="entry name" value="Pyr_redox_dim"/>
    <property type="match status" value="1"/>
</dbReference>
<dbReference type="FunFam" id="3.30.390.30:FF:000001">
    <property type="entry name" value="Dihydrolipoyl dehydrogenase"/>
    <property type="match status" value="1"/>
</dbReference>
<evidence type="ECO:0000313" key="9">
    <source>
        <dbReference type="Proteomes" id="UP000284219"/>
    </source>
</evidence>
<evidence type="ECO:0000259" key="6">
    <source>
        <dbReference type="Pfam" id="PF02852"/>
    </source>
</evidence>
<dbReference type="InterPro" id="IPR016156">
    <property type="entry name" value="FAD/NAD-linked_Rdtase_dimer_sf"/>
</dbReference>
<keyword evidence="9" id="KW-1185">Reference proteome</keyword>
<dbReference type="Proteomes" id="UP000284219">
    <property type="component" value="Unassembled WGS sequence"/>
</dbReference>